<organism evidence="1 2">
    <name type="scientific">Triparma laevis f. longispina</name>
    <dbReference type="NCBI Taxonomy" id="1714387"/>
    <lineage>
        <taxon>Eukaryota</taxon>
        <taxon>Sar</taxon>
        <taxon>Stramenopiles</taxon>
        <taxon>Ochrophyta</taxon>
        <taxon>Bolidophyceae</taxon>
        <taxon>Parmales</taxon>
        <taxon>Triparmaceae</taxon>
        <taxon>Triparma</taxon>
    </lineage>
</organism>
<protein>
    <submittedName>
        <fullName evidence="1">Uncharacterized protein</fullName>
    </submittedName>
</protein>
<reference evidence="2" key="1">
    <citation type="journal article" date="2023" name="Commun. Biol.">
        <title>Genome analysis of Parmales, the sister group of diatoms, reveals the evolutionary specialization of diatoms from phago-mixotrophs to photoautotrophs.</title>
        <authorList>
            <person name="Ban H."/>
            <person name="Sato S."/>
            <person name="Yoshikawa S."/>
            <person name="Yamada K."/>
            <person name="Nakamura Y."/>
            <person name="Ichinomiya M."/>
            <person name="Sato N."/>
            <person name="Blanc-Mathieu R."/>
            <person name="Endo H."/>
            <person name="Kuwata A."/>
            <person name="Ogata H."/>
        </authorList>
    </citation>
    <scope>NUCLEOTIDE SEQUENCE [LARGE SCALE GENOMIC DNA]</scope>
    <source>
        <strain evidence="2">NIES 3700</strain>
    </source>
</reference>
<keyword evidence="2" id="KW-1185">Reference proteome</keyword>
<comment type="caution">
    <text evidence="1">The sequence shown here is derived from an EMBL/GenBank/DDBJ whole genome shotgun (WGS) entry which is preliminary data.</text>
</comment>
<proteinExistence type="predicted"/>
<sequence length="441" mass="50974">MFTKPLDPLSGRNAKFTSSQDSILKIAYLKSTRRLPNNRGLVCMWSNFHKEVQRSEEFKGEEIKDSYLHEQRATVLGSQTSLINFEMLDELPFTKPLTRSWDPPNFFGSTPADDARNPFYKCSYKGKEVYNNDYGEEEEMGNKRLRLESSTATPPLPPPPRPIPVKAKPLPDSSWSSKPFTLEADDSILSTINKPGTRKPCGAIRWVIIFNRLSSLASNYGTQSLVLRYNQLISLKSTSKILKSIDPKRPLSIGMRIIAMWVTDEYDSSDKFYGQYCQGWIHSTKVGLGGRRQHLIHFNDDEENTCKKGVQCNCMYTQQWVDDCLVLDWNSGMEEMIVIANNKKLIGVNMVWNGWERHWMTDKTGDAVFRSILKAERTYDECYVREVGKKVKSRAMNLPLDWEDLKERPRRIQFKDDVVRELLPETNAVEEEKREEEVEKK</sequence>
<evidence type="ECO:0000313" key="1">
    <source>
        <dbReference type="EMBL" id="GMI10628.1"/>
    </source>
</evidence>
<gene>
    <name evidence="1" type="ORF">TrLO_g13803</name>
</gene>
<accession>A0A9W7FEK5</accession>
<evidence type="ECO:0000313" key="2">
    <source>
        <dbReference type="Proteomes" id="UP001165122"/>
    </source>
</evidence>
<name>A0A9W7FEK5_9STRA</name>
<dbReference type="AlphaFoldDB" id="A0A9W7FEK5"/>
<dbReference type="OrthoDB" id="10483086at2759"/>
<dbReference type="EMBL" id="BRXW01000151">
    <property type="protein sequence ID" value="GMI10628.1"/>
    <property type="molecule type" value="Genomic_DNA"/>
</dbReference>
<dbReference type="Proteomes" id="UP001165122">
    <property type="component" value="Unassembled WGS sequence"/>
</dbReference>